<accession>A0A139AEI8</accession>
<protein>
    <submittedName>
        <fullName evidence="2">Uncharacterized protein</fullName>
    </submittedName>
</protein>
<sequence>MSPVMSNLSNFCSGFWALQDAAEWVPFSAFLEGLVAFNRSSWSRNIHESYWSLSLPREDLAEAMEKHTGALGLGIYFAHRLMHTKFLYNHVTSTSRAAPSVLWFYHPWRSVESATAHCGYYIPGLCANTLSHDCCEYSSSATIAASKSQLNSIYCRSNIRPDGFSANLDCILGTLHPKYLAWLANYRRMQSHKVGDVSQTKQEEANPTDIVDPYSEAEVKRE</sequence>
<evidence type="ECO:0000313" key="2">
    <source>
        <dbReference type="EMBL" id="KXS14855.1"/>
    </source>
</evidence>
<reference evidence="2 3" key="1">
    <citation type="journal article" date="2015" name="Genome Biol. Evol.">
        <title>Phylogenomic analyses indicate that early fungi evolved digesting cell walls of algal ancestors of land plants.</title>
        <authorList>
            <person name="Chang Y."/>
            <person name="Wang S."/>
            <person name="Sekimoto S."/>
            <person name="Aerts A.L."/>
            <person name="Choi C."/>
            <person name="Clum A."/>
            <person name="LaButti K.M."/>
            <person name="Lindquist E.A."/>
            <person name="Yee Ngan C."/>
            <person name="Ohm R.A."/>
            <person name="Salamov A.A."/>
            <person name="Grigoriev I.V."/>
            <person name="Spatafora J.W."/>
            <person name="Berbee M.L."/>
        </authorList>
    </citation>
    <scope>NUCLEOTIDE SEQUENCE [LARGE SCALE GENOMIC DNA]</scope>
    <source>
        <strain evidence="2 3">JEL478</strain>
    </source>
</reference>
<dbReference type="Proteomes" id="UP000070544">
    <property type="component" value="Unassembled WGS sequence"/>
</dbReference>
<dbReference type="EMBL" id="KQ965766">
    <property type="protein sequence ID" value="KXS14855.1"/>
    <property type="molecule type" value="Genomic_DNA"/>
</dbReference>
<proteinExistence type="predicted"/>
<name>A0A139AEI8_GONPJ</name>
<dbReference type="OrthoDB" id="408954at2759"/>
<keyword evidence="3" id="KW-1185">Reference proteome</keyword>
<dbReference type="AlphaFoldDB" id="A0A139AEI8"/>
<feature type="region of interest" description="Disordered" evidence="1">
    <location>
        <begin position="194"/>
        <end position="222"/>
    </location>
</feature>
<evidence type="ECO:0000313" key="3">
    <source>
        <dbReference type="Proteomes" id="UP000070544"/>
    </source>
</evidence>
<organism evidence="2 3">
    <name type="scientific">Gonapodya prolifera (strain JEL478)</name>
    <name type="common">Monoblepharis prolifera</name>
    <dbReference type="NCBI Taxonomy" id="1344416"/>
    <lineage>
        <taxon>Eukaryota</taxon>
        <taxon>Fungi</taxon>
        <taxon>Fungi incertae sedis</taxon>
        <taxon>Chytridiomycota</taxon>
        <taxon>Chytridiomycota incertae sedis</taxon>
        <taxon>Monoblepharidomycetes</taxon>
        <taxon>Monoblepharidales</taxon>
        <taxon>Gonapodyaceae</taxon>
        <taxon>Gonapodya</taxon>
    </lineage>
</organism>
<evidence type="ECO:0000256" key="1">
    <source>
        <dbReference type="SAM" id="MobiDB-lite"/>
    </source>
</evidence>
<gene>
    <name evidence="2" type="ORF">M427DRAFT_44820</name>
</gene>